<accession>A0A1D2MHK3</accession>
<dbReference type="AlphaFoldDB" id="A0A1D2MHK3"/>
<feature type="domain" description="Nuclear receptor" evidence="12">
    <location>
        <begin position="8"/>
        <end position="85"/>
    </location>
</feature>
<keyword evidence="8 10" id="KW-0675">Receptor</keyword>
<dbReference type="CDD" id="cd07163">
    <property type="entry name" value="NR_DBD_TLX"/>
    <property type="match status" value="1"/>
</dbReference>
<reference evidence="14 15" key="1">
    <citation type="journal article" date="2016" name="Genome Biol. Evol.">
        <title>Gene Family Evolution Reflects Adaptation to Soil Environmental Stressors in the Genome of the Collembolan Orchesella cincta.</title>
        <authorList>
            <person name="Faddeeva-Vakhrusheva A."/>
            <person name="Derks M.F."/>
            <person name="Anvar S.Y."/>
            <person name="Agamennone V."/>
            <person name="Suring W."/>
            <person name="Smit S."/>
            <person name="van Straalen N.M."/>
            <person name="Roelofs D."/>
        </authorList>
    </citation>
    <scope>NUCLEOTIDE SEQUENCE [LARGE SCALE GENOMIC DNA]</scope>
    <source>
        <tissue evidence="14">Mixed pool</tissue>
    </source>
</reference>
<keyword evidence="4 10" id="KW-0862">Zinc</keyword>
<evidence type="ECO:0000259" key="13">
    <source>
        <dbReference type="PROSITE" id="PS51843"/>
    </source>
</evidence>
<evidence type="ECO:0000256" key="2">
    <source>
        <dbReference type="ARBA" id="ARBA00022723"/>
    </source>
</evidence>
<evidence type="ECO:0000256" key="4">
    <source>
        <dbReference type="ARBA" id="ARBA00022833"/>
    </source>
</evidence>
<dbReference type="PROSITE" id="PS51030">
    <property type="entry name" value="NUCLEAR_REC_DBD_2"/>
    <property type="match status" value="1"/>
</dbReference>
<keyword evidence="6 10" id="KW-0238">DNA-binding</keyword>
<dbReference type="FunFam" id="3.30.50.10:FF:000019">
    <property type="entry name" value="Nuclear receptor subfamily 2 group E member"/>
    <property type="match status" value="1"/>
</dbReference>
<comment type="caution">
    <text evidence="14">The sequence shown here is derived from an EMBL/GenBank/DDBJ whole genome shotgun (WGS) entry which is preliminary data.</text>
</comment>
<dbReference type="EMBL" id="LJIJ01001248">
    <property type="protein sequence ID" value="ODM92382.1"/>
    <property type="molecule type" value="Genomic_DNA"/>
</dbReference>
<keyword evidence="15" id="KW-1185">Reference proteome</keyword>
<keyword evidence="9 10" id="KW-0539">Nucleus</keyword>
<evidence type="ECO:0000313" key="15">
    <source>
        <dbReference type="Proteomes" id="UP000094527"/>
    </source>
</evidence>
<protein>
    <submittedName>
        <fullName evidence="14">Nuclear receptor subfamily 2 group E member 1</fullName>
    </submittedName>
</protein>
<dbReference type="PRINTS" id="PR00398">
    <property type="entry name" value="STRDHORMONER"/>
</dbReference>
<dbReference type="SUPFAM" id="SSF48508">
    <property type="entry name" value="Nuclear receptor ligand-binding domain"/>
    <property type="match status" value="1"/>
</dbReference>
<keyword evidence="3 10" id="KW-0863">Zinc-finger</keyword>
<evidence type="ECO:0000256" key="1">
    <source>
        <dbReference type="ARBA" id="ARBA00004123"/>
    </source>
</evidence>
<dbReference type="SMART" id="SM00430">
    <property type="entry name" value="HOLI"/>
    <property type="match status" value="1"/>
</dbReference>
<keyword evidence="2 10" id="KW-0479">Metal-binding</keyword>
<evidence type="ECO:0000313" key="14">
    <source>
        <dbReference type="EMBL" id="ODM92382.1"/>
    </source>
</evidence>
<dbReference type="InterPro" id="IPR013088">
    <property type="entry name" value="Znf_NHR/GATA"/>
</dbReference>
<dbReference type="GO" id="GO:0008270">
    <property type="term" value="F:zinc ion binding"/>
    <property type="evidence" value="ECO:0007669"/>
    <property type="project" value="UniProtKB-KW"/>
</dbReference>
<evidence type="ECO:0000256" key="7">
    <source>
        <dbReference type="ARBA" id="ARBA00023163"/>
    </source>
</evidence>
<dbReference type="GO" id="GO:0005634">
    <property type="term" value="C:nucleus"/>
    <property type="evidence" value="ECO:0007669"/>
    <property type="project" value="UniProtKB-SubCell"/>
</dbReference>
<keyword evidence="5 10" id="KW-0805">Transcription regulation</keyword>
<dbReference type="Gene3D" id="3.30.50.10">
    <property type="entry name" value="Erythroid Transcription Factor GATA-1, subunit A"/>
    <property type="match status" value="1"/>
</dbReference>
<name>A0A1D2MHK3_ORCCI</name>
<dbReference type="InterPro" id="IPR035500">
    <property type="entry name" value="NHR-like_dom_sf"/>
</dbReference>
<comment type="similarity">
    <text evidence="10">Belongs to the nuclear hormone receptor family.</text>
</comment>
<dbReference type="STRING" id="48709.A0A1D2MHK3"/>
<dbReference type="Gene3D" id="1.10.565.10">
    <property type="entry name" value="Retinoid X Receptor"/>
    <property type="match status" value="1"/>
</dbReference>
<dbReference type="PROSITE" id="PS51843">
    <property type="entry name" value="NR_LBD"/>
    <property type="match status" value="1"/>
</dbReference>
<dbReference type="OrthoDB" id="10045640at2759"/>
<evidence type="ECO:0000256" key="5">
    <source>
        <dbReference type="ARBA" id="ARBA00023015"/>
    </source>
</evidence>
<dbReference type="InterPro" id="IPR050274">
    <property type="entry name" value="Nuclear_hormone_rcpt_NR2"/>
</dbReference>
<feature type="domain" description="NR LBD" evidence="13">
    <location>
        <begin position="125"/>
        <end position="362"/>
    </location>
</feature>
<evidence type="ECO:0000256" key="8">
    <source>
        <dbReference type="ARBA" id="ARBA00023170"/>
    </source>
</evidence>
<dbReference type="GO" id="GO:0003700">
    <property type="term" value="F:DNA-binding transcription factor activity"/>
    <property type="evidence" value="ECO:0007669"/>
    <property type="project" value="InterPro"/>
</dbReference>
<dbReference type="GO" id="GO:0032502">
    <property type="term" value="P:developmental process"/>
    <property type="evidence" value="ECO:0007669"/>
    <property type="project" value="UniProtKB-ARBA"/>
</dbReference>
<sequence>MKGRILYDIPCKVCQDHSSGKHYGIFACDGCAGFFKRSIRRNRQYVCRAKSEGSCPVDKTHRNQCRACRLKKCVSVGMNKDAVQHERGPRNSTLRRQMSLYFKEGLGSPSTTSSGGSNNNSSSLEPSSSSSPISSSSLNTTSSAAISPYSISNLISNSNSNSTGSPVGHPTVPAFVSLPMRDQLLLLEESWREFFVLLHKFSPMDMGPKLLSNYYENPSETERDKTEEEKVKKQEEILQEIKSLQETIEKFREMNVDQTEFACLRAIILFKSSSSSSSSGDLLKGNLKEGRTIEALQDQAQLTLNKYINIAYPGQPLRFGRLLLLLPLLKSVSPVTIENLFFRRTIGQIPIEKIICDMYRSTIYNNLQC</sequence>
<dbReference type="GO" id="GO:0043565">
    <property type="term" value="F:sequence-specific DNA binding"/>
    <property type="evidence" value="ECO:0007669"/>
    <property type="project" value="InterPro"/>
</dbReference>
<dbReference type="InterPro" id="IPR001628">
    <property type="entry name" value="Znf_hrmn_rcpt"/>
</dbReference>
<comment type="subcellular location">
    <subcellularLocation>
        <location evidence="1 10">Nucleus</location>
    </subcellularLocation>
</comment>
<dbReference type="InterPro" id="IPR000536">
    <property type="entry name" value="Nucl_hrmn_rcpt_lig-bd"/>
</dbReference>
<keyword evidence="7 10" id="KW-0804">Transcription</keyword>
<dbReference type="Pfam" id="PF00105">
    <property type="entry name" value="zf-C4"/>
    <property type="match status" value="1"/>
</dbReference>
<evidence type="ECO:0000256" key="11">
    <source>
        <dbReference type="SAM" id="MobiDB-lite"/>
    </source>
</evidence>
<feature type="region of interest" description="Disordered" evidence="11">
    <location>
        <begin position="105"/>
        <end position="139"/>
    </location>
</feature>
<evidence type="ECO:0000256" key="9">
    <source>
        <dbReference type="ARBA" id="ARBA00023242"/>
    </source>
</evidence>
<dbReference type="Pfam" id="PF00104">
    <property type="entry name" value="Hormone_recep"/>
    <property type="match status" value="1"/>
</dbReference>
<dbReference type="PRINTS" id="PR00047">
    <property type="entry name" value="STROIDFINGER"/>
</dbReference>
<evidence type="ECO:0000256" key="3">
    <source>
        <dbReference type="ARBA" id="ARBA00022771"/>
    </source>
</evidence>
<evidence type="ECO:0000259" key="12">
    <source>
        <dbReference type="PROSITE" id="PS51030"/>
    </source>
</evidence>
<dbReference type="GO" id="GO:0000122">
    <property type="term" value="P:negative regulation of transcription by RNA polymerase II"/>
    <property type="evidence" value="ECO:0007669"/>
    <property type="project" value="UniProtKB-ARBA"/>
</dbReference>
<dbReference type="PROSITE" id="PS00031">
    <property type="entry name" value="NUCLEAR_REC_DBD_1"/>
    <property type="match status" value="1"/>
</dbReference>
<dbReference type="SUPFAM" id="SSF57716">
    <property type="entry name" value="Glucocorticoid receptor-like (DNA-binding domain)"/>
    <property type="match status" value="1"/>
</dbReference>
<proteinExistence type="inferred from homology"/>
<dbReference type="PANTHER" id="PTHR24083">
    <property type="entry name" value="NUCLEAR HORMONE RECEPTOR"/>
    <property type="match status" value="1"/>
</dbReference>
<evidence type="ECO:0000256" key="10">
    <source>
        <dbReference type="RuleBase" id="RU004334"/>
    </source>
</evidence>
<dbReference type="InterPro" id="IPR001723">
    <property type="entry name" value="Nuclear_hrmn_rcpt"/>
</dbReference>
<dbReference type="SMART" id="SM00399">
    <property type="entry name" value="ZnF_C4"/>
    <property type="match status" value="1"/>
</dbReference>
<evidence type="ECO:0000256" key="6">
    <source>
        <dbReference type="ARBA" id="ARBA00023125"/>
    </source>
</evidence>
<dbReference type="OMA" id="IMGMVTR"/>
<dbReference type="Proteomes" id="UP000094527">
    <property type="component" value="Unassembled WGS sequence"/>
</dbReference>
<gene>
    <name evidence="14" type="ORF">Ocin01_14303</name>
</gene>
<organism evidence="14 15">
    <name type="scientific">Orchesella cincta</name>
    <name type="common">Springtail</name>
    <name type="synonym">Podura cincta</name>
    <dbReference type="NCBI Taxonomy" id="48709"/>
    <lineage>
        <taxon>Eukaryota</taxon>
        <taxon>Metazoa</taxon>
        <taxon>Ecdysozoa</taxon>
        <taxon>Arthropoda</taxon>
        <taxon>Hexapoda</taxon>
        <taxon>Collembola</taxon>
        <taxon>Entomobryomorpha</taxon>
        <taxon>Entomobryoidea</taxon>
        <taxon>Orchesellidae</taxon>
        <taxon>Orchesellinae</taxon>
        <taxon>Orchesella</taxon>
    </lineage>
</organism>